<dbReference type="PANTHER" id="PTHR33910:SF1">
    <property type="entry name" value="PROTEIN TRANSLOCASE SUBUNIT SECE"/>
    <property type="match status" value="1"/>
</dbReference>
<comment type="function">
    <text evidence="9">Essential subunit of the Sec protein translocation channel SecYEG. Clamps together the 2 halves of SecY. May contact the channel plug during translocation.</text>
</comment>
<feature type="transmembrane region" description="Helical" evidence="9">
    <location>
        <begin position="43"/>
        <end position="66"/>
    </location>
</feature>
<dbReference type="EMBL" id="FNUK01000030">
    <property type="protein sequence ID" value="SEG10880.1"/>
    <property type="molecule type" value="Genomic_DNA"/>
</dbReference>
<evidence type="ECO:0000313" key="11">
    <source>
        <dbReference type="Proteomes" id="UP000242850"/>
    </source>
</evidence>
<comment type="subcellular location">
    <subcellularLocation>
        <location evidence="9">Cell membrane</location>
        <topology evidence="9">Single-pass membrane protein</topology>
    </subcellularLocation>
    <subcellularLocation>
        <location evidence="1">Membrane</location>
    </subcellularLocation>
</comment>
<dbReference type="PANTHER" id="PTHR33910">
    <property type="entry name" value="PROTEIN TRANSLOCASE SUBUNIT SECE"/>
    <property type="match status" value="1"/>
</dbReference>
<dbReference type="RefSeq" id="WP_103896659.1">
    <property type="nucleotide sequence ID" value="NZ_FNUK01000030.1"/>
</dbReference>
<evidence type="ECO:0000256" key="8">
    <source>
        <dbReference type="ARBA" id="ARBA00023136"/>
    </source>
</evidence>
<dbReference type="GO" id="GO:0005886">
    <property type="term" value="C:plasma membrane"/>
    <property type="evidence" value="ECO:0007669"/>
    <property type="project" value="UniProtKB-SubCell"/>
</dbReference>
<dbReference type="GO" id="GO:0043952">
    <property type="term" value="P:protein transport by the Sec complex"/>
    <property type="evidence" value="ECO:0007669"/>
    <property type="project" value="UniProtKB-UniRule"/>
</dbReference>
<evidence type="ECO:0000313" key="10">
    <source>
        <dbReference type="EMBL" id="SEG10880.1"/>
    </source>
</evidence>
<evidence type="ECO:0000256" key="7">
    <source>
        <dbReference type="ARBA" id="ARBA00023010"/>
    </source>
</evidence>
<evidence type="ECO:0000256" key="1">
    <source>
        <dbReference type="ARBA" id="ARBA00004370"/>
    </source>
</evidence>
<sequence length="74" mass="8653">MSAGVKVDKMAENKLLKYFKELKAEFKKITWPERREIVNTTGIVLATLSIFTVLIWIMDSVFGFVLKKILEYIR</sequence>
<evidence type="ECO:0000256" key="3">
    <source>
        <dbReference type="ARBA" id="ARBA00022475"/>
    </source>
</evidence>
<protein>
    <recommendedName>
        <fullName evidence="9">Protein translocase subunit SecE</fullName>
    </recommendedName>
</protein>
<reference evidence="11" key="1">
    <citation type="submission" date="2016-10" db="EMBL/GenBank/DDBJ databases">
        <authorList>
            <person name="Varghese N."/>
            <person name="Submissions S."/>
        </authorList>
    </citation>
    <scope>NUCLEOTIDE SEQUENCE [LARGE SCALE GENOMIC DNA]</scope>
    <source>
        <strain evidence="11">DSM 5463</strain>
    </source>
</reference>
<keyword evidence="3 9" id="KW-1003">Cell membrane</keyword>
<dbReference type="GO" id="GO:0065002">
    <property type="term" value="P:intracellular protein transmembrane transport"/>
    <property type="evidence" value="ECO:0007669"/>
    <property type="project" value="UniProtKB-UniRule"/>
</dbReference>
<gene>
    <name evidence="9" type="primary">secE</name>
    <name evidence="10" type="ORF">SAMN05660865_01757</name>
</gene>
<dbReference type="PRINTS" id="PR01650">
    <property type="entry name" value="SECETRNLCASE"/>
</dbReference>
<keyword evidence="4 9" id="KW-0812">Transmembrane</keyword>
<dbReference type="NCBIfam" id="TIGR00964">
    <property type="entry name" value="secE_bact"/>
    <property type="match status" value="1"/>
</dbReference>
<dbReference type="GO" id="GO:0009306">
    <property type="term" value="P:protein secretion"/>
    <property type="evidence" value="ECO:0007669"/>
    <property type="project" value="UniProtKB-UniRule"/>
</dbReference>
<comment type="similarity">
    <text evidence="9">Belongs to the SecE/SEC61-gamma family.</text>
</comment>
<dbReference type="Gene3D" id="1.20.5.1030">
    <property type="entry name" value="Preprotein translocase secy subunit"/>
    <property type="match status" value="1"/>
</dbReference>
<dbReference type="AlphaFoldDB" id="A0A1H5XHI4"/>
<dbReference type="GO" id="GO:0006605">
    <property type="term" value="P:protein targeting"/>
    <property type="evidence" value="ECO:0007669"/>
    <property type="project" value="UniProtKB-UniRule"/>
</dbReference>
<dbReference type="PROSITE" id="PS01067">
    <property type="entry name" value="SECE_SEC61G"/>
    <property type="match status" value="1"/>
</dbReference>
<proteinExistence type="inferred from homology"/>
<keyword evidence="5 9" id="KW-0653">Protein transport</keyword>
<evidence type="ECO:0000256" key="5">
    <source>
        <dbReference type="ARBA" id="ARBA00022927"/>
    </source>
</evidence>
<evidence type="ECO:0000256" key="4">
    <source>
        <dbReference type="ARBA" id="ARBA00022692"/>
    </source>
</evidence>
<comment type="subunit">
    <text evidence="9">Component of the Sec protein translocase complex. Heterotrimer consisting of SecY, SecE and SecG subunits. The heterotrimers can form oligomers, although 1 heterotrimer is thought to be able to translocate proteins. Interacts with the ribosome. Interacts with SecDF, and other proteins may be involved. Interacts with SecA.</text>
</comment>
<keyword evidence="6 9" id="KW-1133">Transmembrane helix</keyword>
<evidence type="ECO:0000256" key="9">
    <source>
        <dbReference type="HAMAP-Rule" id="MF_00422"/>
    </source>
</evidence>
<dbReference type="Pfam" id="PF00584">
    <property type="entry name" value="SecE"/>
    <property type="match status" value="1"/>
</dbReference>
<dbReference type="InterPro" id="IPR005807">
    <property type="entry name" value="SecE_bac"/>
</dbReference>
<name>A0A1H5XHI4_9CLOT</name>
<dbReference type="InterPro" id="IPR038379">
    <property type="entry name" value="SecE_sf"/>
</dbReference>
<dbReference type="OrthoDB" id="9799073at2"/>
<accession>A0A1H5XHI4</accession>
<keyword evidence="11" id="KW-1185">Reference proteome</keyword>
<evidence type="ECO:0000256" key="2">
    <source>
        <dbReference type="ARBA" id="ARBA00022448"/>
    </source>
</evidence>
<dbReference type="GO" id="GO:0008320">
    <property type="term" value="F:protein transmembrane transporter activity"/>
    <property type="evidence" value="ECO:0007669"/>
    <property type="project" value="UniProtKB-UniRule"/>
</dbReference>
<evidence type="ECO:0000256" key="6">
    <source>
        <dbReference type="ARBA" id="ARBA00022989"/>
    </source>
</evidence>
<keyword evidence="8 9" id="KW-0472">Membrane</keyword>
<keyword evidence="7 9" id="KW-0811">Translocation</keyword>
<organism evidence="10 11">
    <name type="scientific">Caloramator fervidus</name>
    <dbReference type="NCBI Taxonomy" id="29344"/>
    <lineage>
        <taxon>Bacteria</taxon>
        <taxon>Bacillati</taxon>
        <taxon>Bacillota</taxon>
        <taxon>Clostridia</taxon>
        <taxon>Eubacteriales</taxon>
        <taxon>Clostridiaceae</taxon>
        <taxon>Caloramator</taxon>
    </lineage>
</organism>
<keyword evidence="2 9" id="KW-0813">Transport</keyword>
<dbReference type="InterPro" id="IPR001901">
    <property type="entry name" value="Translocase_SecE/Sec61-g"/>
</dbReference>
<dbReference type="Proteomes" id="UP000242850">
    <property type="component" value="Unassembled WGS sequence"/>
</dbReference>
<dbReference type="HAMAP" id="MF_00422">
    <property type="entry name" value="SecE"/>
    <property type="match status" value="1"/>
</dbReference>